<gene>
    <name evidence="12" type="ORF">ccrud_12885</name>
</gene>
<keyword evidence="8" id="KW-0408">Iron</keyword>
<keyword evidence="13" id="KW-1185">Reference proteome</keyword>
<dbReference type="PRINTS" id="PR00409">
    <property type="entry name" value="PHDIOXRDTASE"/>
</dbReference>
<evidence type="ECO:0000256" key="2">
    <source>
        <dbReference type="ARBA" id="ARBA00001974"/>
    </source>
</evidence>
<feature type="domain" description="FAD-binding FR-type" evidence="11">
    <location>
        <begin position="1"/>
        <end position="102"/>
    </location>
</feature>
<reference evidence="12 13" key="1">
    <citation type="submission" date="2016-05" db="EMBL/GenBank/DDBJ databases">
        <title>Complete genome sequence of Corynebacterium crudilactis, a new Corynebacterium species isolated from raw cow's milk.</title>
        <authorList>
            <person name="Christian R."/>
            <person name="Zimmermann J."/>
            <person name="Lipski A."/>
            <person name="Kalinowski J."/>
        </authorList>
    </citation>
    <scope>NUCLEOTIDE SEQUENCE [LARGE SCALE GENOMIC DNA]</scope>
    <source>
        <strain evidence="12 13">JZ16</strain>
    </source>
</reference>
<evidence type="ECO:0000256" key="3">
    <source>
        <dbReference type="ARBA" id="ARBA00022630"/>
    </source>
</evidence>
<evidence type="ECO:0000313" key="13">
    <source>
        <dbReference type="Proteomes" id="UP000076929"/>
    </source>
</evidence>
<evidence type="ECO:0000256" key="4">
    <source>
        <dbReference type="ARBA" id="ARBA00022643"/>
    </source>
</evidence>
<evidence type="ECO:0000256" key="7">
    <source>
        <dbReference type="ARBA" id="ARBA00023002"/>
    </source>
</evidence>
<dbReference type="InterPro" id="IPR039261">
    <property type="entry name" value="FNR_nucleotide-bd"/>
</dbReference>
<dbReference type="PROSITE" id="PS51384">
    <property type="entry name" value="FAD_FR"/>
    <property type="match status" value="1"/>
</dbReference>
<keyword evidence="4" id="KW-0288">FMN</keyword>
<dbReference type="PROSITE" id="PS00197">
    <property type="entry name" value="2FE2S_FER_1"/>
    <property type="match status" value="1"/>
</dbReference>
<evidence type="ECO:0000256" key="5">
    <source>
        <dbReference type="ARBA" id="ARBA00022714"/>
    </source>
</evidence>
<protein>
    <submittedName>
        <fullName evidence="12">Ferredoxin</fullName>
    </submittedName>
</protein>
<evidence type="ECO:0000313" key="12">
    <source>
        <dbReference type="EMBL" id="ANE05004.1"/>
    </source>
</evidence>
<dbReference type="InterPro" id="IPR050415">
    <property type="entry name" value="MRET"/>
</dbReference>
<name>A0A172QWB3_9CORY</name>
<comment type="cofactor">
    <cofactor evidence="1">
        <name>FMN</name>
        <dbReference type="ChEBI" id="CHEBI:58210"/>
    </cofactor>
</comment>
<dbReference type="Pfam" id="PF00111">
    <property type="entry name" value="Fer2"/>
    <property type="match status" value="1"/>
</dbReference>
<feature type="domain" description="2Fe-2S ferredoxin-type" evidence="10">
    <location>
        <begin position="230"/>
        <end position="316"/>
    </location>
</feature>
<evidence type="ECO:0000259" key="11">
    <source>
        <dbReference type="PROSITE" id="PS51384"/>
    </source>
</evidence>
<dbReference type="OrthoDB" id="502624at2"/>
<dbReference type="STRING" id="1652495.ccrud_12885"/>
<dbReference type="InterPro" id="IPR054582">
    <property type="entry name" value="DmmA-like_N"/>
</dbReference>
<keyword evidence="3" id="KW-0285">Flavoprotein</keyword>
<accession>A0A172QWB3</accession>
<dbReference type="AlphaFoldDB" id="A0A172QWB3"/>
<dbReference type="InterPro" id="IPR012675">
    <property type="entry name" value="Beta-grasp_dom_sf"/>
</dbReference>
<dbReference type="Gene3D" id="3.10.20.30">
    <property type="match status" value="1"/>
</dbReference>
<proteinExistence type="predicted"/>
<comment type="cofactor">
    <cofactor evidence="2">
        <name>FAD</name>
        <dbReference type="ChEBI" id="CHEBI:57692"/>
    </cofactor>
</comment>
<evidence type="ECO:0000256" key="8">
    <source>
        <dbReference type="ARBA" id="ARBA00023004"/>
    </source>
</evidence>
<dbReference type="SUPFAM" id="SSF63380">
    <property type="entry name" value="Riboflavin synthase domain-like"/>
    <property type="match status" value="1"/>
</dbReference>
<evidence type="ECO:0000256" key="1">
    <source>
        <dbReference type="ARBA" id="ARBA00001917"/>
    </source>
</evidence>
<dbReference type="GO" id="GO:0051537">
    <property type="term" value="F:2 iron, 2 sulfur cluster binding"/>
    <property type="evidence" value="ECO:0007669"/>
    <property type="project" value="UniProtKB-KW"/>
</dbReference>
<dbReference type="InterPro" id="IPR017927">
    <property type="entry name" value="FAD-bd_FR_type"/>
</dbReference>
<keyword evidence="6" id="KW-0479">Metal-binding</keyword>
<keyword evidence="5" id="KW-0001">2Fe-2S</keyword>
<evidence type="ECO:0000256" key="9">
    <source>
        <dbReference type="ARBA" id="ARBA00023014"/>
    </source>
</evidence>
<dbReference type="InterPro" id="IPR001041">
    <property type="entry name" value="2Fe-2S_ferredoxin-type"/>
</dbReference>
<dbReference type="CDD" id="cd00207">
    <property type="entry name" value="fer2"/>
    <property type="match status" value="1"/>
</dbReference>
<dbReference type="InterPro" id="IPR036010">
    <property type="entry name" value="2Fe-2S_ferredoxin-like_sf"/>
</dbReference>
<dbReference type="InterPro" id="IPR017938">
    <property type="entry name" value="Riboflavin_synthase-like_b-brl"/>
</dbReference>
<evidence type="ECO:0000259" key="10">
    <source>
        <dbReference type="PROSITE" id="PS51085"/>
    </source>
</evidence>
<dbReference type="SUPFAM" id="SSF52343">
    <property type="entry name" value="Ferredoxin reductase-like, C-terminal NADP-linked domain"/>
    <property type="match status" value="1"/>
</dbReference>
<dbReference type="SUPFAM" id="SSF54292">
    <property type="entry name" value="2Fe-2S ferredoxin-like"/>
    <property type="match status" value="1"/>
</dbReference>
<dbReference type="KEGG" id="ccjz:ccrud_12885"/>
<dbReference type="CDD" id="cd06185">
    <property type="entry name" value="PDR_like"/>
    <property type="match status" value="1"/>
</dbReference>
<dbReference type="PANTHER" id="PTHR47354:SF1">
    <property type="entry name" value="CARNITINE MONOOXYGENASE REDUCTASE SUBUNIT"/>
    <property type="match status" value="1"/>
</dbReference>
<dbReference type="Proteomes" id="UP000076929">
    <property type="component" value="Chromosome"/>
</dbReference>
<keyword evidence="7" id="KW-0560">Oxidoreductase</keyword>
<dbReference type="GO" id="GO:0046872">
    <property type="term" value="F:metal ion binding"/>
    <property type="evidence" value="ECO:0007669"/>
    <property type="project" value="UniProtKB-KW"/>
</dbReference>
<dbReference type="EMBL" id="CP015622">
    <property type="protein sequence ID" value="ANE05004.1"/>
    <property type="molecule type" value="Genomic_DNA"/>
</dbReference>
<dbReference type="Gene3D" id="2.40.30.10">
    <property type="entry name" value="Translation factors"/>
    <property type="match status" value="1"/>
</dbReference>
<keyword evidence="9" id="KW-0411">Iron-sulfur</keyword>
<sequence length="316" mass="34748">MSLIDAVVSDIVQETPTIKSFYLSKPDGTSIGHYIPGAHIDVVGPTSLTRQYSLCGRPDGDDAYLFAVKREENGRGGSDALHDLKVGDKLKISAPRNLLKMDESAAHHVLIAGGIGITPMLSLARYMDVRNISFELHYFARSVEEAAFLPLLTEKISDKLHAHLGVDREIQKQRLENMIEVTPPDTHVYVCGPAPFMDEVRAISGRKIPEEAIHFENFKPAESEEGLVNTEFDVELDGETYHVPADRSIVEVLNEAGCAIDTSCEEGICGTCIMEVLSGTPEHRDSVLTTSEREAGETMAICVSRTQDSKLVLDYF</sequence>
<evidence type="ECO:0000256" key="6">
    <source>
        <dbReference type="ARBA" id="ARBA00022723"/>
    </source>
</evidence>
<dbReference type="Pfam" id="PF22290">
    <property type="entry name" value="DmmA-like_N"/>
    <property type="match status" value="1"/>
</dbReference>
<dbReference type="RefSeq" id="WP_066568588.1">
    <property type="nucleotide sequence ID" value="NZ_CP015622.1"/>
</dbReference>
<dbReference type="PROSITE" id="PS51085">
    <property type="entry name" value="2FE2S_FER_2"/>
    <property type="match status" value="1"/>
</dbReference>
<organism evidence="12 13">
    <name type="scientific">Corynebacterium crudilactis</name>
    <dbReference type="NCBI Taxonomy" id="1652495"/>
    <lineage>
        <taxon>Bacteria</taxon>
        <taxon>Bacillati</taxon>
        <taxon>Actinomycetota</taxon>
        <taxon>Actinomycetes</taxon>
        <taxon>Mycobacteriales</taxon>
        <taxon>Corynebacteriaceae</taxon>
        <taxon>Corynebacterium</taxon>
    </lineage>
</organism>
<dbReference type="GO" id="GO:0016491">
    <property type="term" value="F:oxidoreductase activity"/>
    <property type="evidence" value="ECO:0007669"/>
    <property type="project" value="UniProtKB-KW"/>
</dbReference>
<dbReference type="InterPro" id="IPR006058">
    <property type="entry name" value="2Fe2S_fd_BS"/>
</dbReference>
<dbReference type="Gene3D" id="3.40.50.80">
    <property type="entry name" value="Nucleotide-binding domain of ferredoxin-NADP reductase (FNR) module"/>
    <property type="match status" value="1"/>
</dbReference>
<dbReference type="PANTHER" id="PTHR47354">
    <property type="entry name" value="NADH OXIDOREDUCTASE HCR"/>
    <property type="match status" value="1"/>
</dbReference>